<name>A0A5J5EK94_9PEZI</name>
<feature type="transmembrane region" description="Helical" evidence="3">
    <location>
        <begin position="129"/>
        <end position="151"/>
    </location>
</feature>
<gene>
    <name evidence="4" type="ORF">FN846DRAFT_893571</name>
</gene>
<keyword evidence="5" id="KW-1185">Reference proteome</keyword>
<reference evidence="4 5" key="1">
    <citation type="submission" date="2019-09" db="EMBL/GenBank/DDBJ databases">
        <title>Draft genome of the ectomycorrhizal ascomycete Sphaerosporella brunnea.</title>
        <authorList>
            <consortium name="DOE Joint Genome Institute"/>
            <person name="Benucci G.M."/>
            <person name="Marozzi G."/>
            <person name="Antonielli L."/>
            <person name="Sanchez S."/>
            <person name="Marco P."/>
            <person name="Wang X."/>
            <person name="Falini L.B."/>
            <person name="Barry K."/>
            <person name="Haridas S."/>
            <person name="Lipzen A."/>
            <person name="Labutti K."/>
            <person name="Grigoriev I.V."/>
            <person name="Murat C."/>
            <person name="Martin F."/>
            <person name="Albertini E."/>
            <person name="Donnini D."/>
            <person name="Bonito G."/>
        </authorList>
    </citation>
    <scope>NUCLEOTIDE SEQUENCE [LARGE SCALE GENOMIC DNA]</scope>
    <source>
        <strain evidence="4 5">Sb_GMNB300</strain>
    </source>
</reference>
<accession>A0A5J5EK94</accession>
<keyword evidence="3" id="KW-0472">Membrane</keyword>
<evidence type="ECO:0000313" key="5">
    <source>
        <dbReference type="Proteomes" id="UP000326924"/>
    </source>
</evidence>
<feature type="transmembrane region" description="Helical" evidence="3">
    <location>
        <begin position="65"/>
        <end position="83"/>
    </location>
</feature>
<feature type="compositionally biased region" description="Basic residues" evidence="2">
    <location>
        <begin position="286"/>
        <end position="297"/>
    </location>
</feature>
<sequence length="516" mass="59758">MTRLSNIPLFMSLYLFVTIPSFVSLVFAVPLAQPLEIRPFAPKIYDYPTEVEKSWVLEPRTRGSIGLLWSCTFTILLAVWSTLHLNMQMAADATLDDALGESPTTPTPWFQWIRRQFSPKHRVGWKYKFFWALLTLVVPELPLAVALGELWTARDLLKQLEVKKVTKEAPKEAPQEEPQAFKKWDLTMAFYVVMGGFYVHHVSRDRQGPHSLRDRVTWVNRRRLQKFTDPKTERNIAISTEIKGTKRIVTETIVIVTDTTVADTTVKTTIGNPRYDRRYRENHHQNNQHRNKERQKKNYTEEIVTVTDPAVARTNVIEGTAIENITDDKARDVLTPHGFLYIARLLQDLKEKNTERDNAEYERLQRQINDMNTSILRDLSKTNTVAKVIVFLQAAWIIVQVTGRFLEPLPVALLELHTAAHSVCAIIMYATWWYKPMDIFIATPIFLTEDQYNTMRTKRTFDATNHLRVPGYARDFLRGNKSNTFPDSRRVFSAALPTTGGPFFCFPRRKMRINIT</sequence>
<keyword evidence="3" id="KW-0812">Transmembrane</keyword>
<keyword evidence="3" id="KW-1133">Transmembrane helix</keyword>
<evidence type="ECO:0000256" key="1">
    <source>
        <dbReference type="SAM" id="Coils"/>
    </source>
</evidence>
<feature type="compositionally biased region" description="Basic and acidic residues" evidence="2">
    <location>
        <begin position="274"/>
        <end position="284"/>
    </location>
</feature>
<evidence type="ECO:0000256" key="2">
    <source>
        <dbReference type="SAM" id="MobiDB-lite"/>
    </source>
</evidence>
<dbReference type="OrthoDB" id="3061561at2759"/>
<dbReference type="AlphaFoldDB" id="A0A5J5EK94"/>
<feature type="region of interest" description="Disordered" evidence="2">
    <location>
        <begin position="274"/>
        <end position="297"/>
    </location>
</feature>
<organism evidence="4 5">
    <name type="scientific">Sphaerosporella brunnea</name>
    <dbReference type="NCBI Taxonomy" id="1250544"/>
    <lineage>
        <taxon>Eukaryota</taxon>
        <taxon>Fungi</taxon>
        <taxon>Dikarya</taxon>
        <taxon>Ascomycota</taxon>
        <taxon>Pezizomycotina</taxon>
        <taxon>Pezizomycetes</taxon>
        <taxon>Pezizales</taxon>
        <taxon>Pyronemataceae</taxon>
        <taxon>Sphaerosporella</taxon>
    </lineage>
</organism>
<comment type="caution">
    <text evidence="4">The sequence shown here is derived from an EMBL/GenBank/DDBJ whole genome shotgun (WGS) entry which is preliminary data.</text>
</comment>
<dbReference type="Proteomes" id="UP000326924">
    <property type="component" value="Unassembled WGS sequence"/>
</dbReference>
<proteinExistence type="predicted"/>
<feature type="coiled-coil region" evidence="1">
    <location>
        <begin position="342"/>
        <end position="374"/>
    </location>
</feature>
<keyword evidence="1" id="KW-0175">Coiled coil</keyword>
<dbReference type="PANTHER" id="PTHR35043:SF7">
    <property type="entry name" value="TRANSCRIPTION FACTOR DOMAIN-CONTAINING PROTEIN"/>
    <property type="match status" value="1"/>
</dbReference>
<dbReference type="PANTHER" id="PTHR35043">
    <property type="entry name" value="TRANSCRIPTION FACTOR DOMAIN-CONTAINING PROTEIN"/>
    <property type="match status" value="1"/>
</dbReference>
<dbReference type="EMBL" id="VXIS01000228">
    <property type="protein sequence ID" value="KAA8896085.1"/>
    <property type="molecule type" value="Genomic_DNA"/>
</dbReference>
<dbReference type="InParanoid" id="A0A5J5EK94"/>
<evidence type="ECO:0000313" key="4">
    <source>
        <dbReference type="EMBL" id="KAA8896085.1"/>
    </source>
</evidence>
<evidence type="ECO:0000256" key="3">
    <source>
        <dbReference type="SAM" id="Phobius"/>
    </source>
</evidence>
<protein>
    <submittedName>
        <fullName evidence="4">Uncharacterized protein</fullName>
    </submittedName>
</protein>
<feature type="transmembrane region" description="Helical" evidence="3">
    <location>
        <begin position="12"/>
        <end position="32"/>
    </location>
</feature>